<dbReference type="EMBL" id="CM010717">
    <property type="protein sequence ID" value="RZC56809.1"/>
    <property type="molecule type" value="Genomic_DNA"/>
</dbReference>
<sequence>MDFVILSAKEKNSDGELDKIIYLTRLLILFQEKRRIHCPRATISIRKKRLQIQRVEIKILVVKS</sequence>
<evidence type="ECO:0000313" key="1">
    <source>
        <dbReference type="EMBL" id="RZC56809.1"/>
    </source>
</evidence>
<dbReference type="AlphaFoldDB" id="A0A4Y7JAQ4"/>
<organism evidence="1 2">
    <name type="scientific">Papaver somniferum</name>
    <name type="common">Opium poppy</name>
    <dbReference type="NCBI Taxonomy" id="3469"/>
    <lineage>
        <taxon>Eukaryota</taxon>
        <taxon>Viridiplantae</taxon>
        <taxon>Streptophyta</taxon>
        <taxon>Embryophyta</taxon>
        <taxon>Tracheophyta</taxon>
        <taxon>Spermatophyta</taxon>
        <taxon>Magnoliopsida</taxon>
        <taxon>Ranunculales</taxon>
        <taxon>Papaveraceae</taxon>
        <taxon>Papaveroideae</taxon>
        <taxon>Papaver</taxon>
    </lineage>
</organism>
<name>A0A4Y7JAQ4_PAPSO</name>
<dbReference type="Gramene" id="RZC56809">
    <property type="protein sequence ID" value="RZC56809"/>
    <property type="gene ID" value="C5167_015671"/>
</dbReference>
<protein>
    <submittedName>
        <fullName evidence="1">Uncharacterized protein</fullName>
    </submittedName>
</protein>
<keyword evidence="2" id="KW-1185">Reference proteome</keyword>
<accession>A0A4Y7JAQ4</accession>
<reference evidence="1 2" key="1">
    <citation type="journal article" date="2018" name="Science">
        <title>The opium poppy genome and morphinan production.</title>
        <authorList>
            <person name="Guo L."/>
            <person name="Winzer T."/>
            <person name="Yang X."/>
            <person name="Li Y."/>
            <person name="Ning Z."/>
            <person name="He Z."/>
            <person name="Teodor R."/>
            <person name="Lu Y."/>
            <person name="Bowser T.A."/>
            <person name="Graham I.A."/>
            <person name="Ye K."/>
        </authorList>
    </citation>
    <scope>NUCLEOTIDE SEQUENCE [LARGE SCALE GENOMIC DNA]</scope>
    <source>
        <strain evidence="2">cv. HN1</strain>
        <tissue evidence="1">Leaves</tissue>
    </source>
</reference>
<evidence type="ECO:0000313" key="2">
    <source>
        <dbReference type="Proteomes" id="UP000316621"/>
    </source>
</evidence>
<gene>
    <name evidence="1" type="ORF">C5167_015671</name>
</gene>
<proteinExistence type="predicted"/>
<dbReference type="Proteomes" id="UP000316621">
    <property type="component" value="Chromosome 3"/>
</dbReference>